<dbReference type="SUPFAM" id="SSF101874">
    <property type="entry name" value="YceI-like"/>
    <property type="match status" value="1"/>
</dbReference>
<dbReference type="Pfam" id="PF04264">
    <property type="entry name" value="YceI"/>
    <property type="match status" value="1"/>
</dbReference>
<evidence type="ECO:0000256" key="1">
    <source>
        <dbReference type="SAM" id="SignalP"/>
    </source>
</evidence>
<feature type="domain" description="Lipid/polyisoprenoid-binding YceI-like" evidence="2">
    <location>
        <begin position="30"/>
        <end position="193"/>
    </location>
</feature>
<accession>A0A369XL71</accession>
<dbReference type="AlphaFoldDB" id="A0A369XL71"/>
<feature type="signal peptide" evidence="1">
    <location>
        <begin position="1"/>
        <end position="26"/>
    </location>
</feature>
<evidence type="ECO:0000313" key="3">
    <source>
        <dbReference type="EMBL" id="RDE49656.1"/>
    </source>
</evidence>
<dbReference type="EMBL" id="QPGA01000035">
    <property type="protein sequence ID" value="RDE49656.1"/>
    <property type="molecule type" value="Genomic_DNA"/>
</dbReference>
<dbReference type="Proteomes" id="UP000253831">
    <property type="component" value="Unassembled WGS sequence"/>
</dbReference>
<evidence type="ECO:0000259" key="2">
    <source>
        <dbReference type="SMART" id="SM00867"/>
    </source>
</evidence>
<name>A0A369XL71_9PROT</name>
<proteinExistence type="predicted"/>
<gene>
    <name evidence="3" type="ORF">DVS81_15315</name>
</gene>
<dbReference type="InterPro" id="IPR007372">
    <property type="entry name" value="Lipid/polyisoprenoid-bd_YceI"/>
</dbReference>
<reference evidence="3 4" key="1">
    <citation type="submission" date="2018-05" db="EMBL/GenBank/DDBJ databases">
        <title>Integrated omic analyses show evidence that a Ca. Accumulibacter phosphatis strain performs denitrification under micro-aerobic conditions.</title>
        <authorList>
            <person name="Camejo P.Y."/>
            <person name="Katherine M.D."/>
            <person name="Daniel N.R."/>
        </authorList>
    </citation>
    <scope>NUCLEOTIDE SEQUENCE [LARGE SCALE GENOMIC DNA]</scope>
    <source>
        <strain evidence="3">UW-LDO-IC</strain>
    </source>
</reference>
<dbReference type="SMART" id="SM00867">
    <property type="entry name" value="YceI"/>
    <property type="match status" value="1"/>
</dbReference>
<organism evidence="3 4">
    <name type="scientific">Candidatus Accumulibacter meliphilus</name>
    <dbReference type="NCBI Taxonomy" id="2211374"/>
    <lineage>
        <taxon>Bacteria</taxon>
        <taxon>Pseudomonadati</taxon>
        <taxon>Pseudomonadota</taxon>
        <taxon>Betaproteobacteria</taxon>
        <taxon>Candidatus Accumulibacter</taxon>
    </lineage>
</organism>
<evidence type="ECO:0000313" key="4">
    <source>
        <dbReference type="Proteomes" id="UP000253831"/>
    </source>
</evidence>
<dbReference type="PANTHER" id="PTHR34406">
    <property type="entry name" value="PROTEIN YCEI"/>
    <property type="match status" value="1"/>
</dbReference>
<comment type="caution">
    <text evidence="3">The sequence shown here is derived from an EMBL/GenBank/DDBJ whole genome shotgun (WGS) entry which is preliminary data.</text>
</comment>
<keyword evidence="1" id="KW-0732">Signal</keyword>
<dbReference type="PANTHER" id="PTHR34406:SF1">
    <property type="entry name" value="PROTEIN YCEI"/>
    <property type="match status" value="1"/>
</dbReference>
<feature type="chain" id="PRO_5016737127" evidence="1">
    <location>
        <begin position="27"/>
        <end position="195"/>
    </location>
</feature>
<protein>
    <submittedName>
        <fullName evidence="3">Polyisoprenoid-binding protein</fullName>
    </submittedName>
</protein>
<dbReference type="Gene3D" id="2.40.128.110">
    <property type="entry name" value="Lipid/polyisoprenoid-binding, YceI-like"/>
    <property type="match status" value="1"/>
</dbReference>
<sequence length="195" mass="21261">MKKQVAVRKVFAVFALSGLFTAPVFAAAETFVVDPNHTYPRFEYSHLGYSKQIQRFNKTSGTIVVDRAAKTGAVDISIDARSVDTGYPLFNEHIQGEDYFDTAKYPTITYKSTAVKFEGDKPVSIEGLLTIKGVTKAVTLTVTSFHAMPHPMLKKDAIGANAVAQIKRSDFNAGKNAPQVSDEVTLSIAVEALKQ</sequence>
<dbReference type="InterPro" id="IPR036761">
    <property type="entry name" value="TTHA0802/YceI-like_sf"/>
</dbReference>